<dbReference type="RefSeq" id="WP_310548120.1">
    <property type="nucleotide sequence ID" value="NZ_JAVKGR010000005.1"/>
</dbReference>
<dbReference type="PANTHER" id="PTHR48097">
    <property type="entry name" value="L-THREONINE ALDOLASE-RELATED"/>
    <property type="match status" value="1"/>
</dbReference>
<dbReference type="InterPro" id="IPR015424">
    <property type="entry name" value="PyrdxlP-dep_Trfase"/>
</dbReference>
<comment type="cofactor">
    <cofactor evidence="1">
        <name>pyridoxal 5'-phosphate</name>
        <dbReference type="ChEBI" id="CHEBI:597326"/>
    </cofactor>
</comment>
<evidence type="ECO:0000313" key="6">
    <source>
        <dbReference type="Proteomes" id="UP001251870"/>
    </source>
</evidence>
<accession>A0ABU2DRJ4</accession>
<dbReference type="InterPro" id="IPR001597">
    <property type="entry name" value="ArAA_b-elim_lyase/Thr_aldolase"/>
</dbReference>
<dbReference type="Pfam" id="PF01212">
    <property type="entry name" value="Beta_elim_lyase"/>
    <property type="match status" value="1"/>
</dbReference>
<dbReference type="EMBL" id="JAVKGR010000005">
    <property type="protein sequence ID" value="MDR8019123.1"/>
    <property type="molecule type" value="Genomic_DNA"/>
</dbReference>
<dbReference type="Gene3D" id="3.90.1150.10">
    <property type="entry name" value="Aspartate Aminotransferase, domain 1"/>
    <property type="match status" value="1"/>
</dbReference>
<evidence type="ECO:0000313" key="5">
    <source>
        <dbReference type="EMBL" id="MDR8019123.1"/>
    </source>
</evidence>
<reference evidence="5 6" key="1">
    <citation type="submission" date="2023-09" db="EMBL/GenBank/DDBJ databases">
        <title>Description of three actinobacteria isolated from air of manufacturing shop in a pharmaceutical factory.</title>
        <authorList>
            <person name="Zhang D.-F."/>
        </authorList>
    </citation>
    <scope>NUCLEOTIDE SEQUENCE [LARGE SCALE GENOMIC DNA]</scope>
    <source>
        <strain evidence="5 6">LY-0111</strain>
    </source>
</reference>
<dbReference type="PANTHER" id="PTHR48097:SF5">
    <property type="entry name" value="LOW SPECIFICITY L-THREONINE ALDOLASE"/>
    <property type="match status" value="1"/>
</dbReference>
<evidence type="ECO:0000256" key="2">
    <source>
        <dbReference type="ARBA" id="ARBA00006966"/>
    </source>
</evidence>
<dbReference type="InterPro" id="IPR015422">
    <property type="entry name" value="PyrdxlP-dep_Trfase_small"/>
</dbReference>
<name>A0ABU2DRJ4_9MICC</name>
<dbReference type="Proteomes" id="UP001251870">
    <property type="component" value="Unassembled WGS sequence"/>
</dbReference>
<dbReference type="InterPro" id="IPR015421">
    <property type="entry name" value="PyrdxlP-dep_Trfase_major"/>
</dbReference>
<feature type="domain" description="Aromatic amino acid beta-eliminating lyase/threonine aldolase" evidence="4">
    <location>
        <begin position="14"/>
        <end position="299"/>
    </location>
</feature>
<dbReference type="GO" id="GO:0016829">
    <property type="term" value="F:lyase activity"/>
    <property type="evidence" value="ECO:0007669"/>
    <property type="project" value="UniProtKB-KW"/>
</dbReference>
<comment type="similarity">
    <text evidence="2">Belongs to the threonine aldolase family.</text>
</comment>
<sequence>MPDSPNKPPYDPAFASDNVAGVSQEILEALSVNASGPAAPYGDDTVSAELTEVMRSHFGPRAEVLPVFNGTGANVISLQAASPRWGAVICTRSAHIHHDEGGAPEKVGGLKLLARPTDLLTPADITAELHHQGFVHAAQPTVVTLTQATEQGAVYPLEQVAAVAETAHAAGLAVHMDGSRLANAAVALDVDLGTAVRDVGVDVLSLGATKNGALGAEAVVVLEPDRVPGVDYIRKGSMQLASKQRFLSAQLLGMFGTDLWRRNAEAANRQARRLAAGLDACPGVRTVREPQVNAVFVEVFDEVAAAIRSRYICHTWEHSPDGHQVLRLMCSFETTDEQIDDLLDRARSAQLTDIAEI</sequence>
<evidence type="ECO:0000259" key="4">
    <source>
        <dbReference type="Pfam" id="PF01212"/>
    </source>
</evidence>
<evidence type="ECO:0000256" key="3">
    <source>
        <dbReference type="ARBA" id="ARBA00022898"/>
    </source>
</evidence>
<dbReference type="Gene3D" id="3.40.640.10">
    <property type="entry name" value="Type I PLP-dependent aspartate aminotransferase-like (Major domain)"/>
    <property type="match status" value="1"/>
</dbReference>
<keyword evidence="6" id="KW-1185">Reference proteome</keyword>
<comment type="caution">
    <text evidence="5">The sequence shown here is derived from an EMBL/GenBank/DDBJ whole genome shotgun (WGS) entry which is preliminary data.</text>
</comment>
<dbReference type="SUPFAM" id="SSF53383">
    <property type="entry name" value="PLP-dependent transferases"/>
    <property type="match status" value="1"/>
</dbReference>
<proteinExistence type="inferred from homology"/>
<protein>
    <submittedName>
        <fullName evidence="5">Beta-eliminating lyase-related protein</fullName>
    </submittedName>
</protein>
<evidence type="ECO:0000256" key="1">
    <source>
        <dbReference type="ARBA" id="ARBA00001933"/>
    </source>
</evidence>
<keyword evidence="3" id="KW-0663">Pyridoxal phosphate</keyword>
<organism evidence="5 6">
    <name type="scientific">Nesterenkonia aerolata</name>
    <dbReference type="NCBI Taxonomy" id="3074079"/>
    <lineage>
        <taxon>Bacteria</taxon>
        <taxon>Bacillati</taxon>
        <taxon>Actinomycetota</taxon>
        <taxon>Actinomycetes</taxon>
        <taxon>Micrococcales</taxon>
        <taxon>Micrococcaceae</taxon>
        <taxon>Nesterenkonia</taxon>
    </lineage>
</organism>
<gene>
    <name evidence="5" type="ORF">RIL96_06035</name>
</gene>
<keyword evidence="5" id="KW-0456">Lyase</keyword>